<proteinExistence type="predicted"/>
<accession>A0AA35WGB6</accession>
<organism evidence="2 3">
    <name type="scientific">Geodia barretti</name>
    <name type="common">Barrett's horny sponge</name>
    <dbReference type="NCBI Taxonomy" id="519541"/>
    <lineage>
        <taxon>Eukaryota</taxon>
        <taxon>Metazoa</taxon>
        <taxon>Porifera</taxon>
        <taxon>Demospongiae</taxon>
        <taxon>Heteroscleromorpha</taxon>
        <taxon>Tetractinellida</taxon>
        <taxon>Astrophorina</taxon>
        <taxon>Geodiidae</taxon>
        <taxon>Geodia</taxon>
    </lineage>
</organism>
<dbReference type="AlphaFoldDB" id="A0AA35WGB6"/>
<gene>
    <name evidence="2" type="ORF">GBAR_LOCUS12198</name>
</gene>
<dbReference type="Proteomes" id="UP001174909">
    <property type="component" value="Unassembled WGS sequence"/>
</dbReference>
<feature type="region of interest" description="Disordered" evidence="1">
    <location>
        <begin position="29"/>
        <end position="92"/>
    </location>
</feature>
<protein>
    <submittedName>
        <fullName evidence="2">Uncharacterized protein</fullName>
    </submittedName>
</protein>
<evidence type="ECO:0000313" key="2">
    <source>
        <dbReference type="EMBL" id="CAI8020378.1"/>
    </source>
</evidence>
<reference evidence="2" key="1">
    <citation type="submission" date="2023-03" db="EMBL/GenBank/DDBJ databases">
        <authorList>
            <person name="Steffen K."/>
            <person name="Cardenas P."/>
        </authorList>
    </citation>
    <scope>NUCLEOTIDE SEQUENCE</scope>
</reference>
<evidence type="ECO:0000256" key="1">
    <source>
        <dbReference type="SAM" id="MobiDB-lite"/>
    </source>
</evidence>
<feature type="non-terminal residue" evidence="2">
    <location>
        <position position="1"/>
    </location>
</feature>
<dbReference type="EMBL" id="CASHTH010001826">
    <property type="protein sequence ID" value="CAI8020378.1"/>
    <property type="molecule type" value="Genomic_DNA"/>
</dbReference>
<sequence>MMSGEEVPGSEGGVELKARLSSHLRFQIEDVREEPLSPSPRKGTTSAVTSLGYDTSEAVPMTMYYRDGEEEGGGGGKARPSLDYLRDRSGAA</sequence>
<keyword evidence="3" id="KW-1185">Reference proteome</keyword>
<name>A0AA35WGB6_GEOBA</name>
<comment type="caution">
    <text evidence="2">The sequence shown here is derived from an EMBL/GenBank/DDBJ whole genome shotgun (WGS) entry which is preliminary data.</text>
</comment>
<feature type="compositionally biased region" description="Polar residues" evidence="1">
    <location>
        <begin position="42"/>
        <end position="53"/>
    </location>
</feature>
<evidence type="ECO:0000313" key="3">
    <source>
        <dbReference type="Proteomes" id="UP001174909"/>
    </source>
</evidence>